<sequence>VSMLQCITNPIWDGVEGNCRNNCMIPRYSCIELLRDSHGYPFCTHPHQNMKNHHHGSQNCNCMYKSHQCFCNLLSRHKANHYCTRLHRGKFSRRLGIPDKIAAVRPWDVYTLGVRAAKMTSVAALINILTHITIAGKPRTTHAFMRAYYVFAFCISITLVSSIATFVNVITRQSVPYESTSTNALVRADSVIAKCMITTLVFIGMAFINIMTGLSIPHESFVTRTNVRADSVIAGCINTTVVFIGTALINVKTRPSITLESFQATAHVGADSVIAGCMNTTGV</sequence>
<keyword evidence="3" id="KW-1185">Reference proteome</keyword>
<evidence type="ECO:0000256" key="1">
    <source>
        <dbReference type="SAM" id="Phobius"/>
    </source>
</evidence>
<feature type="non-terminal residue" evidence="2">
    <location>
        <position position="1"/>
    </location>
</feature>
<reference evidence="2 3" key="1">
    <citation type="journal article" date="2018" name="Sci. Rep.">
        <title>Comparative analysis of the Pocillopora damicornis genome highlights role of immune system in coral evolution.</title>
        <authorList>
            <person name="Cunning R."/>
            <person name="Bay R.A."/>
            <person name="Gillette P."/>
            <person name="Baker A.C."/>
            <person name="Traylor-Knowles N."/>
        </authorList>
    </citation>
    <scope>NUCLEOTIDE SEQUENCE [LARGE SCALE GENOMIC DNA]</scope>
    <source>
        <strain evidence="2">RSMAS</strain>
        <tissue evidence="2">Whole animal</tissue>
    </source>
</reference>
<accession>A0A3M6TPQ2</accession>
<feature type="transmembrane region" description="Helical" evidence="1">
    <location>
        <begin position="147"/>
        <end position="170"/>
    </location>
</feature>
<proteinExistence type="predicted"/>
<feature type="transmembrane region" description="Helical" evidence="1">
    <location>
        <begin position="191"/>
        <end position="212"/>
    </location>
</feature>
<dbReference type="Proteomes" id="UP000275408">
    <property type="component" value="Unassembled WGS sequence"/>
</dbReference>
<dbReference type="EMBL" id="RCHS01003217">
    <property type="protein sequence ID" value="RMX43350.1"/>
    <property type="molecule type" value="Genomic_DNA"/>
</dbReference>
<keyword evidence="1" id="KW-1133">Transmembrane helix</keyword>
<feature type="transmembrane region" description="Helical" evidence="1">
    <location>
        <begin position="232"/>
        <end position="251"/>
    </location>
</feature>
<comment type="caution">
    <text evidence="2">The sequence shown here is derived from an EMBL/GenBank/DDBJ whole genome shotgun (WGS) entry which is preliminary data.</text>
</comment>
<keyword evidence="1" id="KW-0812">Transmembrane</keyword>
<evidence type="ECO:0000313" key="2">
    <source>
        <dbReference type="EMBL" id="RMX43350.1"/>
    </source>
</evidence>
<name>A0A3M6TPQ2_POCDA</name>
<dbReference type="AlphaFoldDB" id="A0A3M6TPQ2"/>
<protein>
    <submittedName>
        <fullName evidence="2">Uncharacterized protein</fullName>
    </submittedName>
</protein>
<organism evidence="2 3">
    <name type="scientific">Pocillopora damicornis</name>
    <name type="common">Cauliflower coral</name>
    <name type="synonym">Millepora damicornis</name>
    <dbReference type="NCBI Taxonomy" id="46731"/>
    <lineage>
        <taxon>Eukaryota</taxon>
        <taxon>Metazoa</taxon>
        <taxon>Cnidaria</taxon>
        <taxon>Anthozoa</taxon>
        <taxon>Hexacorallia</taxon>
        <taxon>Scleractinia</taxon>
        <taxon>Astrocoeniina</taxon>
        <taxon>Pocilloporidae</taxon>
        <taxon>Pocillopora</taxon>
    </lineage>
</organism>
<gene>
    <name evidence="2" type="ORF">pdam_00020483</name>
</gene>
<keyword evidence="1" id="KW-0472">Membrane</keyword>
<evidence type="ECO:0000313" key="3">
    <source>
        <dbReference type="Proteomes" id="UP000275408"/>
    </source>
</evidence>